<dbReference type="RefSeq" id="WP_117362568.1">
    <property type="nucleotide sequence ID" value="NZ_CP024047.1"/>
</dbReference>
<sequence length="93" mass="9939">MAPITRLVLDVLKPHDPGVVDFTTELGDLEAVEAATATVVEVDETVKTLRVTLEGEALSIDAIREEIQDLSGSIHSIDQVACGSRAIDDPWLG</sequence>
<dbReference type="InterPro" id="IPR003831">
    <property type="entry name" value="DUF211"/>
</dbReference>
<organism evidence="1 2">
    <name type="scientific">Natrarchaeobaculum sulfurireducens</name>
    <dbReference type="NCBI Taxonomy" id="2044521"/>
    <lineage>
        <taxon>Archaea</taxon>
        <taxon>Methanobacteriati</taxon>
        <taxon>Methanobacteriota</taxon>
        <taxon>Stenosarchaea group</taxon>
        <taxon>Halobacteria</taxon>
        <taxon>Halobacteriales</taxon>
        <taxon>Natrialbaceae</taxon>
        <taxon>Natrarchaeobaculum</taxon>
    </lineage>
</organism>
<dbReference type="PANTHER" id="PTHR42240:SF1">
    <property type="entry name" value="DUF211 DOMAIN-CONTAINING PROTEIN"/>
    <property type="match status" value="1"/>
</dbReference>
<dbReference type="EMBL" id="CP024047">
    <property type="protein sequence ID" value="AXR76390.1"/>
    <property type="molecule type" value="Genomic_DNA"/>
</dbReference>
<dbReference type="SUPFAM" id="SSF160363">
    <property type="entry name" value="MTH889-like"/>
    <property type="match status" value="1"/>
</dbReference>
<dbReference type="KEGG" id="nan:AArc1_0036"/>
<dbReference type="PANTHER" id="PTHR42240">
    <property type="entry name" value="DUF211 DOMAIN-CONTAINING PROTEIN"/>
    <property type="match status" value="1"/>
</dbReference>
<protein>
    <recommendedName>
        <fullName evidence="3">DUF211 domain-containing protein</fullName>
    </recommendedName>
</protein>
<accession>A0A346PA45</accession>
<evidence type="ECO:0008006" key="3">
    <source>
        <dbReference type="Google" id="ProtNLM"/>
    </source>
</evidence>
<dbReference type="AlphaFoldDB" id="A0A346PA45"/>
<dbReference type="Proteomes" id="UP000258707">
    <property type="component" value="Chromosome"/>
</dbReference>
<gene>
    <name evidence="1" type="ORF">AArc1_0036</name>
</gene>
<dbReference type="InterPro" id="IPR023129">
    <property type="entry name" value="MTH889-like_dom_sf"/>
</dbReference>
<proteinExistence type="predicted"/>
<evidence type="ECO:0000313" key="2">
    <source>
        <dbReference type="Proteomes" id="UP000258707"/>
    </source>
</evidence>
<evidence type="ECO:0000313" key="1">
    <source>
        <dbReference type="EMBL" id="AXR76390.1"/>
    </source>
</evidence>
<dbReference type="Pfam" id="PF02680">
    <property type="entry name" value="DUF211"/>
    <property type="match status" value="1"/>
</dbReference>
<dbReference type="GeneID" id="37636860"/>
<name>A0A346PA45_9EURY</name>
<dbReference type="Gene3D" id="3.30.70.1340">
    <property type="entry name" value="MTH889-like domain"/>
    <property type="match status" value="1"/>
</dbReference>
<reference evidence="2" key="1">
    <citation type="submission" date="2017-10" db="EMBL/GenBank/DDBJ databases">
        <title>Phenotypic and genomic properties of facultatively anaerobic sulfur-reducing natronoarchaea from hypersaline soda lakes.</title>
        <authorList>
            <person name="Sorokin D.Y."/>
            <person name="Kublanov I.V."/>
            <person name="Roman P."/>
            <person name="Sinninghe Damste J.S."/>
            <person name="Golyshin P.N."/>
            <person name="Rojo D."/>
            <person name="Ciordia S."/>
            <person name="Mena Md.C."/>
            <person name="Ferrer M."/>
            <person name="Messina E."/>
            <person name="Smedile F."/>
            <person name="La Spada G."/>
            <person name="La Cono V."/>
            <person name="Yakimov M.M."/>
        </authorList>
    </citation>
    <scope>NUCLEOTIDE SEQUENCE [LARGE SCALE GENOMIC DNA]</scope>
    <source>
        <strain evidence="2">AArc1</strain>
    </source>
</reference>